<organism evidence="2">
    <name type="scientific">Streptomyces kanamyceticus</name>
    <dbReference type="NCBI Taxonomy" id="1967"/>
    <lineage>
        <taxon>Bacteria</taxon>
        <taxon>Bacillati</taxon>
        <taxon>Actinomycetota</taxon>
        <taxon>Actinomycetes</taxon>
        <taxon>Kitasatosporales</taxon>
        <taxon>Streptomycetaceae</taxon>
        <taxon>Streptomyces</taxon>
    </lineage>
</organism>
<dbReference type="Proteomes" id="UP000325529">
    <property type="component" value="Chromosome"/>
</dbReference>
<dbReference type="EMBL" id="AB254080">
    <property type="protein sequence ID" value="BAE95452.1"/>
    <property type="molecule type" value="Genomic_DNA"/>
</dbReference>
<evidence type="ECO:0000313" key="3">
    <source>
        <dbReference type="EMBL" id="QEU90500.1"/>
    </source>
</evidence>
<protein>
    <submittedName>
        <fullName evidence="2">Uncharacterized protein</fullName>
    </submittedName>
</protein>
<dbReference type="KEGG" id="ska:CP970_05855"/>
<proteinExistence type="predicted"/>
<evidence type="ECO:0000313" key="4">
    <source>
        <dbReference type="Proteomes" id="UP000325529"/>
    </source>
</evidence>
<dbReference type="AlphaFoldDB" id="Q1EQR8"/>
<keyword evidence="4" id="KW-1185">Reference proteome</keyword>
<accession>Q1EQR8</accession>
<feature type="region of interest" description="Disordered" evidence="1">
    <location>
        <begin position="81"/>
        <end position="103"/>
    </location>
</feature>
<evidence type="ECO:0000313" key="2">
    <source>
        <dbReference type="EMBL" id="BAE95452.1"/>
    </source>
</evidence>
<sequence length="103" mass="11598">MLRLIADSGDVDALLRQLDTLHVDYTEAARRLNIPEKWLRGRIGSLPHRKMGKFVGFTDDDLRAISEMYAVRPDLDAIPIGNGQSERVTNLTPSRRSRVSSHA</sequence>
<dbReference type="EMBL" id="CP023699">
    <property type="protein sequence ID" value="QEU90500.1"/>
    <property type="molecule type" value="Genomic_DNA"/>
</dbReference>
<reference evidence="3 4" key="2">
    <citation type="submission" date="2017-09" db="EMBL/GenBank/DDBJ databases">
        <authorList>
            <person name="Lee N."/>
            <person name="Cho B.-K."/>
        </authorList>
    </citation>
    <scope>NUCLEOTIDE SEQUENCE [LARGE SCALE GENOMIC DNA]</scope>
    <source>
        <strain evidence="3 4">ATCC 12853</strain>
    </source>
</reference>
<evidence type="ECO:0000256" key="1">
    <source>
        <dbReference type="SAM" id="MobiDB-lite"/>
    </source>
</evidence>
<name>Q1EQR8_STRKN</name>
<feature type="compositionally biased region" description="Polar residues" evidence="1">
    <location>
        <begin position="82"/>
        <end position="94"/>
    </location>
</feature>
<reference evidence="2" key="1">
    <citation type="journal article" date="2006" name="Proc. Natl. Acad. Sci. U.S.A.">
        <title>Amplification of the entire kanamycin biosynthetic gene cluster during empirical strain improvement of Streptomyces kanamyceticus.</title>
        <authorList>
            <person name="Yanai K."/>
            <person name="Murakami T."/>
            <person name="Bibb M."/>
        </authorList>
    </citation>
    <scope>NUCLEOTIDE SEQUENCE</scope>
    <source>
        <strain evidence="2">NBRC 13414</strain>
    </source>
</reference>
<gene>
    <name evidence="3" type="ORF">CP970_05855</name>
</gene>